<dbReference type="KEGG" id="kbi:30207633"/>
<keyword evidence="2" id="KW-0472">Membrane</keyword>
<dbReference type="AlphaFoldDB" id="A0A1B9GBH5"/>
<feature type="transmembrane region" description="Helical" evidence="2">
    <location>
        <begin position="197"/>
        <end position="215"/>
    </location>
</feature>
<dbReference type="STRING" id="1296100.A0A1B9GBH5"/>
<feature type="compositionally biased region" description="Low complexity" evidence="1">
    <location>
        <begin position="16"/>
        <end position="26"/>
    </location>
</feature>
<gene>
    <name evidence="3" type="ORF">I302_03234</name>
    <name evidence="4" type="ORF">I302_104528</name>
</gene>
<protein>
    <submittedName>
        <fullName evidence="3">Uncharacterized protein</fullName>
    </submittedName>
</protein>
<reference evidence="4" key="2">
    <citation type="submission" date="2013-07" db="EMBL/GenBank/DDBJ databases">
        <authorList>
            <consortium name="The Broad Institute Genome Sequencing Platform"/>
            <person name="Cuomo C."/>
            <person name="Litvintseva A."/>
            <person name="Chen Y."/>
            <person name="Heitman J."/>
            <person name="Sun S."/>
            <person name="Springer D."/>
            <person name="Dromer F."/>
            <person name="Young S.K."/>
            <person name="Zeng Q."/>
            <person name="Gargeya S."/>
            <person name="Fitzgerald M."/>
            <person name="Abouelleil A."/>
            <person name="Alvarado L."/>
            <person name="Berlin A.M."/>
            <person name="Chapman S.B."/>
            <person name="Dewar J."/>
            <person name="Goldberg J."/>
            <person name="Griggs A."/>
            <person name="Gujja S."/>
            <person name="Hansen M."/>
            <person name="Howarth C."/>
            <person name="Imamovic A."/>
            <person name="Larimer J."/>
            <person name="McCowan C."/>
            <person name="Murphy C."/>
            <person name="Pearson M."/>
            <person name="Priest M."/>
            <person name="Roberts A."/>
            <person name="Saif S."/>
            <person name="Shea T."/>
            <person name="Sykes S."/>
            <person name="Wortman J."/>
            <person name="Nusbaum C."/>
            <person name="Birren B."/>
        </authorList>
    </citation>
    <scope>NUCLEOTIDE SEQUENCE</scope>
    <source>
        <strain evidence="4">CBS 10118</strain>
    </source>
</reference>
<feature type="compositionally biased region" description="Low complexity" evidence="1">
    <location>
        <begin position="38"/>
        <end position="47"/>
    </location>
</feature>
<accession>A0A1B9GBH5</accession>
<sequence length="369" mass="40474">MASDSGSESDKRSRKPSSSQSSQRPSSRSEGDRHRSSGSRSQPSGGASDRHRSSGGSDRPRTSGSDRHRSSGERSSSSRHGSGSSRESSSRSRPPRPIESDGTRGDEVARKCSHFRYYMLYTSGGWLGDLLITLTDVTGIWEFTFLSILFVASWTIMRINQVEITLILGKVYDLVIPLQHKFDPTKQKTHSNHLDQYWPLFLIGSIIEFGCFILVHPDLFTLVACLKTLVLTALWLGVDGKGRFLTEKFGGKNGRSDRSGGPASNDRGRDRDGARDRNGDGRSNKSDRSNKGDSNDRGDGKKDSSKKGSSSPTSAKEGDNAKKGTKDNKDDKGGSGSRDPYDSKGFTGNLMPIRKKAPDGPRESKRHRR</sequence>
<dbReference type="GeneID" id="30207633"/>
<evidence type="ECO:0000313" key="4">
    <source>
        <dbReference type="EMBL" id="WVW82517.1"/>
    </source>
</evidence>
<evidence type="ECO:0000256" key="1">
    <source>
        <dbReference type="SAM" id="MobiDB-lite"/>
    </source>
</evidence>
<feature type="transmembrane region" description="Helical" evidence="2">
    <location>
        <begin position="140"/>
        <end position="157"/>
    </location>
</feature>
<evidence type="ECO:0000313" key="3">
    <source>
        <dbReference type="EMBL" id="OCF28375.1"/>
    </source>
</evidence>
<name>A0A1B9GBH5_9TREE</name>
<feature type="compositionally biased region" description="Basic and acidic residues" evidence="1">
    <location>
        <begin position="316"/>
        <end position="333"/>
    </location>
</feature>
<feature type="compositionally biased region" description="Low complexity" evidence="1">
    <location>
        <begin position="73"/>
        <end position="87"/>
    </location>
</feature>
<dbReference type="EMBL" id="CP144542">
    <property type="protein sequence ID" value="WVW82517.1"/>
    <property type="molecule type" value="Genomic_DNA"/>
</dbReference>
<dbReference type="EMBL" id="KI894019">
    <property type="protein sequence ID" value="OCF28375.1"/>
    <property type="molecule type" value="Genomic_DNA"/>
</dbReference>
<dbReference type="RefSeq" id="XP_019049445.1">
    <property type="nucleotide sequence ID" value="XM_019189883.1"/>
</dbReference>
<feature type="compositionally biased region" description="Basic and acidic residues" evidence="1">
    <location>
        <begin position="247"/>
        <end position="258"/>
    </location>
</feature>
<reference evidence="4" key="4">
    <citation type="submission" date="2024-02" db="EMBL/GenBank/DDBJ databases">
        <title>Comparative genomics of Cryptococcus and Kwoniella reveals pathogenesis evolution and contrasting modes of karyotype evolution via chromosome fusion or intercentromeric recombination.</title>
        <authorList>
            <person name="Coelho M.A."/>
            <person name="David-Palma M."/>
            <person name="Shea T."/>
            <person name="Bowers K."/>
            <person name="McGinley-Smith S."/>
            <person name="Mohammad A.W."/>
            <person name="Gnirke A."/>
            <person name="Yurkov A.M."/>
            <person name="Nowrousian M."/>
            <person name="Sun S."/>
            <person name="Cuomo C.A."/>
            <person name="Heitman J."/>
        </authorList>
    </citation>
    <scope>NUCLEOTIDE SEQUENCE</scope>
    <source>
        <strain evidence="4">CBS 10118</strain>
    </source>
</reference>
<feature type="transmembrane region" description="Helical" evidence="2">
    <location>
        <begin position="221"/>
        <end position="238"/>
    </location>
</feature>
<keyword evidence="2" id="KW-1133">Transmembrane helix</keyword>
<dbReference type="Proteomes" id="UP000092730">
    <property type="component" value="Chromosome 2"/>
</dbReference>
<feature type="region of interest" description="Disordered" evidence="1">
    <location>
        <begin position="247"/>
        <end position="369"/>
    </location>
</feature>
<reference evidence="3" key="3">
    <citation type="submission" date="2014-01" db="EMBL/GenBank/DDBJ databases">
        <title>Evolution of pathogenesis and genome organization in the Tremellales.</title>
        <authorList>
            <person name="Cuomo C."/>
            <person name="Litvintseva A."/>
            <person name="Heitman J."/>
            <person name="Chen Y."/>
            <person name="Sun S."/>
            <person name="Springer D."/>
            <person name="Dromer F."/>
            <person name="Young S."/>
            <person name="Zeng Q."/>
            <person name="Chapman S."/>
            <person name="Gujja S."/>
            <person name="Saif S."/>
            <person name="Birren B."/>
        </authorList>
    </citation>
    <scope>NUCLEOTIDE SEQUENCE</scope>
    <source>
        <strain evidence="3">CBS 10118</strain>
    </source>
</reference>
<feature type="region of interest" description="Disordered" evidence="1">
    <location>
        <begin position="1"/>
        <end position="106"/>
    </location>
</feature>
<keyword evidence="2" id="KW-0812">Transmembrane</keyword>
<feature type="compositionally biased region" description="Basic and acidic residues" evidence="1">
    <location>
        <begin position="96"/>
        <end position="106"/>
    </location>
</feature>
<keyword evidence="5" id="KW-1185">Reference proteome</keyword>
<feature type="compositionally biased region" description="Basic and acidic residues" evidence="1">
    <location>
        <begin position="48"/>
        <end position="72"/>
    </location>
</feature>
<dbReference type="OrthoDB" id="2564823at2759"/>
<organism evidence="3">
    <name type="scientific">Kwoniella bestiolae CBS 10118</name>
    <dbReference type="NCBI Taxonomy" id="1296100"/>
    <lineage>
        <taxon>Eukaryota</taxon>
        <taxon>Fungi</taxon>
        <taxon>Dikarya</taxon>
        <taxon>Basidiomycota</taxon>
        <taxon>Agaricomycotina</taxon>
        <taxon>Tremellomycetes</taxon>
        <taxon>Tremellales</taxon>
        <taxon>Cryptococcaceae</taxon>
        <taxon>Kwoniella</taxon>
    </lineage>
</organism>
<evidence type="ECO:0000313" key="5">
    <source>
        <dbReference type="Proteomes" id="UP000092730"/>
    </source>
</evidence>
<proteinExistence type="predicted"/>
<reference evidence="3" key="1">
    <citation type="submission" date="2013-07" db="EMBL/GenBank/DDBJ databases">
        <title>The Genome Sequence of Cryptococcus bestiolae CBS10118.</title>
        <authorList>
            <consortium name="The Broad Institute Genome Sequencing Platform"/>
            <person name="Cuomo C."/>
            <person name="Litvintseva A."/>
            <person name="Chen Y."/>
            <person name="Heitman J."/>
            <person name="Sun S."/>
            <person name="Springer D."/>
            <person name="Dromer F."/>
            <person name="Young S.K."/>
            <person name="Zeng Q."/>
            <person name="Gargeya S."/>
            <person name="Fitzgerald M."/>
            <person name="Abouelleil A."/>
            <person name="Alvarado L."/>
            <person name="Berlin A.M."/>
            <person name="Chapman S.B."/>
            <person name="Dewar J."/>
            <person name="Goldberg J."/>
            <person name="Griggs A."/>
            <person name="Gujja S."/>
            <person name="Hansen M."/>
            <person name="Howarth C."/>
            <person name="Imamovic A."/>
            <person name="Larimer J."/>
            <person name="McCowan C."/>
            <person name="Murphy C."/>
            <person name="Pearson M."/>
            <person name="Priest M."/>
            <person name="Roberts A."/>
            <person name="Saif S."/>
            <person name="Shea T."/>
            <person name="Sykes S."/>
            <person name="Wortman J."/>
            <person name="Nusbaum C."/>
            <person name="Birren B."/>
        </authorList>
    </citation>
    <scope>NUCLEOTIDE SEQUENCE [LARGE SCALE GENOMIC DNA]</scope>
    <source>
        <strain evidence="3">CBS 10118</strain>
    </source>
</reference>
<evidence type="ECO:0000256" key="2">
    <source>
        <dbReference type="SAM" id="Phobius"/>
    </source>
</evidence>
<feature type="compositionally biased region" description="Basic and acidic residues" evidence="1">
    <location>
        <begin position="266"/>
        <end position="306"/>
    </location>
</feature>
<dbReference type="VEuPathDB" id="FungiDB:I302_03234"/>